<organism evidence="2 3">
    <name type="scientific">Hohenbuehelia grisea</name>
    <dbReference type="NCBI Taxonomy" id="104357"/>
    <lineage>
        <taxon>Eukaryota</taxon>
        <taxon>Fungi</taxon>
        <taxon>Dikarya</taxon>
        <taxon>Basidiomycota</taxon>
        <taxon>Agaricomycotina</taxon>
        <taxon>Agaricomycetes</taxon>
        <taxon>Agaricomycetidae</taxon>
        <taxon>Agaricales</taxon>
        <taxon>Pleurotineae</taxon>
        <taxon>Pleurotaceae</taxon>
        <taxon>Hohenbuehelia</taxon>
    </lineage>
</organism>
<feature type="transmembrane region" description="Helical" evidence="1">
    <location>
        <begin position="12"/>
        <end position="35"/>
    </location>
</feature>
<evidence type="ECO:0000256" key="1">
    <source>
        <dbReference type="SAM" id="Phobius"/>
    </source>
</evidence>
<evidence type="ECO:0000313" key="2">
    <source>
        <dbReference type="EMBL" id="KAL0954748.1"/>
    </source>
</evidence>
<reference evidence="3" key="1">
    <citation type="submission" date="2024-06" db="EMBL/GenBank/DDBJ databases">
        <title>Multi-omics analyses provide insights into the biosynthesis of the anticancer antibiotic pleurotin in Hohenbuehelia grisea.</title>
        <authorList>
            <person name="Weaver J.A."/>
            <person name="Alberti F."/>
        </authorList>
    </citation>
    <scope>NUCLEOTIDE SEQUENCE [LARGE SCALE GENOMIC DNA]</scope>
    <source>
        <strain evidence="3">T-177</strain>
    </source>
</reference>
<accession>A0ABR3JH51</accession>
<sequence>MNEFLEYTLVPYTLVGFLALMCVSASTATIMYYESASLKYFPPLPPRYMKGCAKAYPSSIIFVCWAIMLAFETFICALTLYKAVDHLRSIKSPWIVNFYRNVLVVSLANIVVALRAPVALSNWVATSATAGTSLHHLYSPPAIHAGTLR</sequence>
<evidence type="ECO:0000313" key="3">
    <source>
        <dbReference type="Proteomes" id="UP001556367"/>
    </source>
</evidence>
<dbReference type="EMBL" id="JASNQZ010000007">
    <property type="protein sequence ID" value="KAL0954748.1"/>
    <property type="molecule type" value="Genomic_DNA"/>
</dbReference>
<keyword evidence="1" id="KW-0472">Membrane</keyword>
<protein>
    <submittedName>
        <fullName evidence="2">Uncharacterized protein</fullName>
    </submittedName>
</protein>
<proteinExistence type="predicted"/>
<keyword evidence="1" id="KW-1133">Transmembrane helix</keyword>
<feature type="transmembrane region" description="Helical" evidence="1">
    <location>
        <begin position="55"/>
        <end position="81"/>
    </location>
</feature>
<name>A0ABR3JH51_9AGAR</name>
<keyword evidence="1" id="KW-0812">Transmembrane</keyword>
<gene>
    <name evidence="2" type="ORF">HGRIS_003700</name>
</gene>
<feature type="transmembrane region" description="Helical" evidence="1">
    <location>
        <begin position="102"/>
        <end position="125"/>
    </location>
</feature>
<comment type="caution">
    <text evidence="2">The sequence shown here is derived from an EMBL/GenBank/DDBJ whole genome shotgun (WGS) entry which is preliminary data.</text>
</comment>
<keyword evidence="3" id="KW-1185">Reference proteome</keyword>
<dbReference type="Proteomes" id="UP001556367">
    <property type="component" value="Unassembled WGS sequence"/>
</dbReference>